<dbReference type="Pfam" id="PF17929">
    <property type="entry name" value="TetR_C_34"/>
    <property type="match status" value="1"/>
</dbReference>
<dbReference type="Proteomes" id="UP000826793">
    <property type="component" value="Unassembled WGS sequence"/>
</dbReference>
<evidence type="ECO:0000259" key="3">
    <source>
        <dbReference type="PROSITE" id="PS50977"/>
    </source>
</evidence>
<dbReference type="Gene3D" id="1.10.357.10">
    <property type="entry name" value="Tetracycline Repressor, domain 2"/>
    <property type="match status" value="1"/>
</dbReference>
<dbReference type="InterPro" id="IPR050624">
    <property type="entry name" value="HTH-type_Tx_Regulator"/>
</dbReference>
<keyword evidence="1 2" id="KW-0238">DNA-binding</keyword>
<accession>A0A9D2MWJ1</accession>
<dbReference type="PANTHER" id="PTHR43479">
    <property type="entry name" value="ACREF/ENVCD OPERON REPRESSOR-RELATED"/>
    <property type="match status" value="1"/>
</dbReference>
<proteinExistence type="predicted"/>
<evidence type="ECO:0000256" key="2">
    <source>
        <dbReference type="PROSITE-ProRule" id="PRU00335"/>
    </source>
</evidence>
<feature type="domain" description="HTH tetR-type" evidence="3">
    <location>
        <begin position="10"/>
        <end position="70"/>
    </location>
</feature>
<dbReference type="SUPFAM" id="SSF46689">
    <property type="entry name" value="Homeodomain-like"/>
    <property type="match status" value="1"/>
</dbReference>
<gene>
    <name evidence="4" type="ORF">H9710_08285</name>
</gene>
<dbReference type="PANTHER" id="PTHR43479:SF11">
    <property type="entry name" value="ACREF_ENVCD OPERON REPRESSOR-RELATED"/>
    <property type="match status" value="1"/>
</dbReference>
<protein>
    <submittedName>
        <fullName evidence="4">TetR/AcrR family transcriptional regulator</fullName>
    </submittedName>
</protein>
<name>A0A9D2MWJ1_9FIRM</name>
<comment type="caution">
    <text evidence="4">The sequence shown here is derived from an EMBL/GenBank/DDBJ whole genome shotgun (WGS) entry which is preliminary data.</text>
</comment>
<dbReference type="AlphaFoldDB" id="A0A9D2MWJ1"/>
<reference evidence="4" key="2">
    <citation type="submission" date="2021-04" db="EMBL/GenBank/DDBJ databases">
        <authorList>
            <person name="Gilroy R."/>
        </authorList>
    </citation>
    <scope>NUCLEOTIDE SEQUENCE</scope>
    <source>
        <strain evidence="4">CHK185-1770</strain>
    </source>
</reference>
<dbReference type="GO" id="GO:0003677">
    <property type="term" value="F:DNA binding"/>
    <property type="evidence" value="ECO:0007669"/>
    <property type="project" value="UniProtKB-UniRule"/>
</dbReference>
<sequence length="205" mass="23894">MDNRLERRTASRREEILDACAALYETKSFRDITIQEIGQKTSFSRTSIYNYFQTKEEIFLGLLQREYEAWSQDLEQLCQGDALSPPSFPTLVAHTLEPRQTLLKLLCMNLYDMEQGSRLENLAAFKRAYGRSREALTHCLQKAFPHWTKQEEDAFLLGFYPFLFGVYPYTTVTEKQRAAMEQANLQPPRTTIFQLCRQILTKLVG</sequence>
<dbReference type="PRINTS" id="PR00455">
    <property type="entry name" value="HTHTETR"/>
</dbReference>
<evidence type="ECO:0000256" key="1">
    <source>
        <dbReference type="ARBA" id="ARBA00023125"/>
    </source>
</evidence>
<reference evidence="4" key="1">
    <citation type="journal article" date="2021" name="PeerJ">
        <title>Extensive microbial diversity within the chicken gut microbiome revealed by metagenomics and culture.</title>
        <authorList>
            <person name="Gilroy R."/>
            <person name="Ravi A."/>
            <person name="Getino M."/>
            <person name="Pursley I."/>
            <person name="Horton D.L."/>
            <person name="Alikhan N.F."/>
            <person name="Baker D."/>
            <person name="Gharbi K."/>
            <person name="Hall N."/>
            <person name="Watson M."/>
            <person name="Adriaenssens E.M."/>
            <person name="Foster-Nyarko E."/>
            <person name="Jarju S."/>
            <person name="Secka A."/>
            <person name="Antonio M."/>
            <person name="Oren A."/>
            <person name="Chaudhuri R.R."/>
            <person name="La Ragione R."/>
            <person name="Hildebrand F."/>
            <person name="Pallen M.J."/>
        </authorList>
    </citation>
    <scope>NUCLEOTIDE SEQUENCE</scope>
    <source>
        <strain evidence="4">CHK185-1770</strain>
    </source>
</reference>
<dbReference type="InterPro" id="IPR001647">
    <property type="entry name" value="HTH_TetR"/>
</dbReference>
<evidence type="ECO:0000313" key="4">
    <source>
        <dbReference type="EMBL" id="HJB98559.1"/>
    </source>
</evidence>
<evidence type="ECO:0000313" key="5">
    <source>
        <dbReference type="Proteomes" id="UP000826793"/>
    </source>
</evidence>
<dbReference type="InterPro" id="IPR009057">
    <property type="entry name" value="Homeodomain-like_sf"/>
</dbReference>
<dbReference type="EMBL" id="DWXG01000066">
    <property type="protein sequence ID" value="HJB98559.1"/>
    <property type="molecule type" value="Genomic_DNA"/>
</dbReference>
<organism evidence="4 5">
    <name type="scientific">Candidatus Acutalibacter pullicola</name>
    <dbReference type="NCBI Taxonomy" id="2838417"/>
    <lineage>
        <taxon>Bacteria</taxon>
        <taxon>Bacillati</taxon>
        <taxon>Bacillota</taxon>
        <taxon>Clostridia</taxon>
        <taxon>Eubacteriales</taxon>
        <taxon>Acutalibacteraceae</taxon>
        <taxon>Acutalibacter</taxon>
    </lineage>
</organism>
<dbReference type="Pfam" id="PF00440">
    <property type="entry name" value="TetR_N"/>
    <property type="match status" value="1"/>
</dbReference>
<feature type="DNA-binding region" description="H-T-H motif" evidence="2">
    <location>
        <begin position="33"/>
        <end position="52"/>
    </location>
</feature>
<dbReference type="InterPro" id="IPR041483">
    <property type="entry name" value="TetR_C_34"/>
</dbReference>
<dbReference type="PROSITE" id="PS50977">
    <property type="entry name" value="HTH_TETR_2"/>
    <property type="match status" value="1"/>
</dbReference>